<protein>
    <recommendedName>
        <fullName evidence="4">DDE Tnp4 domain-containing protein</fullName>
    </recommendedName>
</protein>
<sequence length="136" mass="16309">MSLKVLWNLISAKKEKEKGQLFAEILVVQDCQETFNTKYVIYKESKNKSVVHRGIFICTFWSKYYSYYYYCFAGAAFNFEVCTKLHQFCHQIPILDSVKVYIYNNISFPMEHVFFFVFYPFYCLLPILMIYLSLIL</sequence>
<dbReference type="EMBL" id="JBCLYO010000035">
    <property type="protein sequence ID" value="KAL0075589.1"/>
    <property type="molecule type" value="Genomic_DNA"/>
</dbReference>
<evidence type="ECO:0000313" key="3">
    <source>
        <dbReference type="Proteomes" id="UP001448207"/>
    </source>
</evidence>
<name>A0ABR3AIV8_PHYBL</name>
<organism evidence="2 3">
    <name type="scientific">Phycomyces blakesleeanus</name>
    <dbReference type="NCBI Taxonomy" id="4837"/>
    <lineage>
        <taxon>Eukaryota</taxon>
        <taxon>Fungi</taxon>
        <taxon>Fungi incertae sedis</taxon>
        <taxon>Mucoromycota</taxon>
        <taxon>Mucoromycotina</taxon>
        <taxon>Mucoromycetes</taxon>
        <taxon>Mucorales</taxon>
        <taxon>Phycomycetaceae</taxon>
        <taxon>Phycomyces</taxon>
    </lineage>
</organism>
<dbReference type="Proteomes" id="UP001448207">
    <property type="component" value="Unassembled WGS sequence"/>
</dbReference>
<keyword evidence="3" id="KW-1185">Reference proteome</keyword>
<keyword evidence="1" id="KW-0812">Transmembrane</keyword>
<keyword evidence="1" id="KW-1133">Transmembrane helix</keyword>
<feature type="transmembrane region" description="Helical" evidence="1">
    <location>
        <begin position="113"/>
        <end position="134"/>
    </location>
</feature>
<gene>
    <name evidence="2" type="ORF">J3Q64DRAFT_1774972</name>
</gene>
<evidence type="ECO:0008006" key="4">
    <source>
        <dbReference type="Google" id="ProtNLM"/>
    </source>
</evidence>
<comment type="caution">
    <text evidence="2">The sequence shown here is derived from an EMBL/GenBank/DDBJ whole genome shotgun (WGS) entry which is preliminary data.</text>
</comment>
<evidence type="ECO:0000313" key="2">
    <source>
        <dbReference type="EMBL" id="KAL0075589.1"/>
    </source>
</evidence>
<keyword evidence="1" id="KW-0472">Membrane</keyword>
<proteinExistence type="predicted"/>
<accession>A0ABR3AIV8</accession>
<evidence type="ECO:0000256" key="1">
    <source>
        <dbReference type="SAM" id="Phobius"/>
    </source>
</evidence>
<reference evidence="2 3" key="1">
    <citation type="submission" date="2024-04" db="EMBL/GenBank/DDBJ databases">
        <title>Symmetric and asymmetric DNA N6-adenine methylation regulates different biological responses in Mucorales.</title>
        <authorList>
            <consortium name="Lawrence Berkeley National Laboratory"/>
            <person name="Lax C."/>
            <person name="Mondo S.J."/>
            <person name="Osorio-Concepcion M."/>
            <person name="Muszewska A."/>
            <person name="Corrochano-Luque M."/>
            <person name="Gutierrez G."/>
            <person name="Riley R."/>
            <person name="Lipzen A."/>
            <person name="Guo J."/>
            <person name="Hundley H."/>
            <person name="Amirebrahimi M."/>
            <person name="Ng V."/>
            <person name="Lorenzo-Gutierrez D."/>
            <person name="Binder U."/>
            <person name="Yang J."/>
            <person name="Song Y."/>
            <person name="Canovas D."/>
            <person name="Navarro E."/>
            <person name="Freitag M."/>
            <person name="Gabaldon T."/>
            <person name="Grigoriev I.V."/>
            <person name="Corrochano L.M."/>
            <person name="Nicolas F.E."/>
            <person name="Garre V."/>
        </authorList>
    </citation>
    <scope>NUCLEOTIDE SEQUENCE [LARGE SCALE GENOMIC DNA]</scope>
    <source>
        <strain evidence="2 3">L51</strain>
    </source>
</reference>